<keyword evidence="8" id="KW-1208">Phospholipid metabolism</keyword>
<organism evidence="10 11">
    <name type="scientific">Ornithinimicrobium pekingense</name>
    <dbReference type="NCBI Taxonomy" id="384677"/>
    <lineage>
        <taxon>Bacteria</taxon>
        <taxon>Bacillati</taxon>
        <taxon>Actinomycetota</taxon>
        <taxon>Actinomycetes</taxon>
        <taxon>Micrococcales</taxon>
        <taxon>Ornithinimicrobiaceae</taxon>
        <taxon>Ornithinimicrobium</taxon>
    </lineage>
</organism>
<dbReference type="InterPro" id="IPR017438">
    <property type="entry name" value="ATP-NAD_kinase_N"/>
</dbReference>
<keyword evidence="7" id="KW-0443">Lipid metabolism</keyword>
<reference evidence="11" key="1">
    <citation type="journal article" date="2019" name="Int. J. Syst. Evol. Microbiol.">
        <title>The Global Catalogue of Microorganisms (GCM) 10K type strain sequencing project: providing services to taxonomists for standard genome sequencing and annotation.</title>
        <authorList>
            <consortium name="The Broad Institute Genomics Platform"/>
            <consortium name="The Broad Institute Genome Sequencing Center for Infectious Disease"/>
            <person name="Wu L."/>
            <person name="Ma J."/>
        </authorList>
    </citation>
    <scope>NUCLEOTIDE SEQUENCE [LARGE SCALE GENOMIC DNA]</scope>
    <source>
        <strain evidence="11">CGMCC 1.5362</strain>
    </source>
</reference>
<protein>
    <submittedName>
        <fullName evidence="10">Sphingosine kinase</fullName>
    </submittedName>
</protein>
<comment type="caution">
    <text evidence="10">The sequence shown here is derived from an EMBL/GenBank/DDBJ whole genome shotgun (WGS) entry which is preliminary data.</text>
</comment>
<keyword evidence="3" id="KW-0808">Transferase</keyword>
<evidence type="ECO:0000256" key="7">
    <source>
        <dbReference type="ARBA" id="ARBA00023209"/>
    </source>
</evidence>
<keyword evidence="7" id="KW-0594">Phospholipid biosynthesis</keyword>
<comment type="similarity">
    <text evidence="2">Belongs to the diacylglycerol/lipid kinase family.</text>
</comment>
<dbReference type="PROSITE" id="PS50146">
    <property type="entry name" value="DAGK"/>
    <property type="match status" value="1"/>
</dbReference>
<evidence type="ECO:0000256" key="6">
    <source>
        <dbReference type="ARBA" id="ARBA00022840"/>
    </source>
</evidence>
<evidence type="ECO:0000256" key="3">
    <source>
        <dbReference type="ARBA" id="ARBA00022679"/>
    </source>
</evidence>
<dbReference type="Pfam" id="PF00781">
    <property type="entry name" value="DAGK_cat"/>
    <property type="match status" value="1"/>
</dbReference>
<dbReference type="PANTHER" id="PTHR12358">
    <property type="entry name" value="SPHINGOSINE KINASE"/>
    <property type="match status" value="1"/>
</dbReference>
<dbReference type="EMBL" id="BMLB01000003">
    <property type="protein sequence ID" value="GGK70466.1"/>
    <property type="molecule type" value="Genomic_DNA"/>
</dbReference>
<evidence type="ECO:0000259" key="9">
    <source>
        <dbReference type="PROSITE" id="PS50146"/>
    </source>
</evidence>
<dbReference type="PANTHER" id="PTHR12358:SF54">
    <property type="entry name" value="SPHINGOSINE KINASE RELATED PROTEIN"/>
    <property type="match status" value="1"/>
</dbReference>
<dbReference type="GO" id="GO:0016301">
    <property type="term" value="F:kinase activity"/>
    <property type="evidence" value="ECO:0007669"/>
    <property type="project" value="UniProtKB-KW"/>
</dbReference>
<feature type="domain" description="DAGKc" evidence="9">
    <location>
        <begin position="1"/>
        <end position="137"/>
    </location>
</feature>
<name>A0ABQ2F815_9MICO</name>
<proteinExistence type="inferred from homology"/>
<dbReference type="InterPro" id="IPR050187">
    <property type="entry name" value="Lipid_Phosphate_FormReg"/>
</dbReference>
<evidence type="ECO:0000256" key="5">
    <source>
        <dbReference type="ARBA" id="ARBA00022777"/>
    </source>
</evidence>
<dbReference type="InterPro" id="IPR016064">
    <property type="entry name" value="NAD/diacylglycerol_kinase_sf"/>
</dbReference>
<keyword evidence="6" id="KW-0067">ATP-binding</keyword>
<dbReference type="InterPro" id="IPR045540">
    <property type="entry name" value="YegS/DAGK_C"/>
</dbReference>
<evidence type="ECO:0000256" key="8">
    <source>
        <dbReference type="ARBA" id="ARBA00023264"/>
    </source>
</evidence>
<dbReference type="InterPro" id="IPR001206">
    <property type="entry name" value="Diacylglycerol_kinase_cat_dom"/>
</dbReference>
<dbReference type="Proteomes" id="UP000662111">
    <property type="component" value="Unassembled WGS sequence"/>
</dbReference>
<evidence type="ECO:0000313" key="11">
    <source>
        <dbReference type="Proteomes" id="UP000662111"/>
    </source>
</evidence>
<evidence type="ECO:0000256" key="4">
    <source>
        <dbReference type="ARBA" id="ARBA00022741"/>
    </source>
</evidence>
<gene>
    <name evidence="10" type="ORF">GCM10011509_18640</name>
</gene>
<keyword evidence="5 10" id="KW-0418">Kinase</keyword>
<dbReference type="SUPFAM" id="SSF111331">
    <property type="entry name" value="NAD kinase/diacylglycerol kinase-like"/>
    <property type="match status" value="1"/>
</dbReference>
<keyword evidence="7" id="KW-0444">Lipid biosynthesis</keyword>
<sequence length="309" mass="31794">MTRLALVVNPSSRAAHHAVGAVSAAVQEAGLGEPLVLSTTPHEPGGPQTRYAVARGVERVVVAGGDGTVREVAGALSLAILQSSPSHRVPLGVVPVGTANLFARSALLPVGDVREAARRAVTGGARPTDLGRARLTSATGGVSEHAFLVVAGVGHDAATLAAVRPAHKANVRWLAYFLPGVLRLGRPGHALRLVVDGERVHAGPLWTVLAVNAARLPGGIRVVPGAHLDDGLLHTVLVSPRTLLDWGRIAVTGMGRVTPGDHPALRYRTGRELVVDAPEPVLAQVDGDVVPDIVGARVTVLPGALDVAR</sequence>
<dbReference type="Gene3D" id="2.60.200.40">
    <property type="match status" value="1"/>
</dbReference>
<accession>A0ABQ2F815</accession>
<keyword evidence="4" id="KW-0547">Nucleotide-binding</keyword>
<dbReference type="RefSeq" id="WP_022921287.1">
    <property type="nucleotide sequence ID" value="NZ_BMLB01000003.1"/>
</dbReference>
<evidence type="ECO:0000313" key="10">
    <source>
        <dbReference type="EMBL" id="GGK70466.1"/>
    </source>
</evidence>
<evidence type="ECO:0000256" key="1">
    <source>
        <dbReference type="ARBA" id="ARBA00001946"/>
    </source>
</evidence>
<dbReference type="Pfam" id="PF19279">
    <property type="entry name" value="YegS_C"/>
    <property type="match status" value="1"/>
</dbReference>
<evidence type="ECO:0000256" key="2">
    <source>
        <dbReference type="ARBA" id="ARBA00005983"/>
    </source>
</evidence>
<keyword evidence="11" id="KW-1185">Reference proteome</keyword>
<dbReference type="Gene3D" id="3.40.50.10330">
    <property type="entry name" value="Probable inorganic polyphosphate/atp-NAD kinase, domain 1"/>
    <property type="match status" value="1"/>
</dbReference>
<comment type="cofactor">
    <cofactor evidence="1">
        <name>Mg(2+)</name>
        <dbReference type="ChEBI" id="CHEBI:18420"/>
    </cofactor>
</comment>